<dbReference type="PANTHER" id="PTHR39087:SF2">
    <property type="entry name" value="UPF0104 MEMBRANE PROTEIN MJ1595"/>
    <property type="match status" value="1"/>
</dbReference>
<dbReference type="Pfam" id="PF03706">
    <property type="entry name" value="LPG_synthase_TM"/>
    <property type="match status" value="1"/>
</dbReference>
<feature type="transmembrane region" description="Helical" evidence="7">
    <location>
        <begin position="107"/>
        <end position="131"/>
    </location>
</feature>
<evidence type="ECO:0000256" key="4">
    <source>
        <dbReference type="ARBA" id="ARBA00022989"/>
    </source>
</evidence>
<feature type="transmembrane region" description="Helical" evidence="7">
    <location>
        <begin position="255"/>
        <end position="274"/>
    </location>
</feature>
<dbReference type="Proteomes" id="UP000323454">
    <property type="component" value="Unassembled WGS sequence"/>
</dbReference>
<keyword evidence="3 7" id="KW-0812">Transmembrane</keyword>
<dbReference type="GO" id="GO:0005886">
    <property type="term" value="C:plasma membrane"/>
    <property type="evidence" value="ECO:0007669"/>
    <property type="project" value="UniProtKB-SubCell"/>
</dbReference>
<evidence type="ECO:0000256" key="5">
    <source>
        <dbReference type="ARBA" id="ARBA00023136"/>
    </source>
</evidence>
<keyword evidence="5 7" id="KW-0472">Membrane</keyword>
<protein>
    <submittedName>
        <fullName evidence="8">Flippase-like domain-containing protein</fullName>
    </submittedName>
</protein>
<comment type="subcellular location">
    <subcellularLocation>
        <location evidence="1">Cell membrane</location>
        <topology evidence="1">Multi-pass membrane protein</topology>
    </subcellularLocation>
</comment>
<feature type="transmembrane region" description="Helical" evidence="7">
    <location>
        <begin position="68"/>
        <end position="86"/>
    </location>
</feature>
<dbReference type="NCBIfam" id="TIGR00374">
    <property type="entry name" value="flippase-like domain"/>
    <property type="match status" value="1"/>
</dbReference>
<keyword evidence="4 7" id="KW-1133">Transmembrane helix</keyword>
<sequence length="370" mass="38213">MALLQDGPRGPASPMVTPSANTVGSPSGRLARLKWVVWVALGTVLVVEAVLAGPTLAEAVQALAQPNLGWLALAVAAEWGSMAAFARMRRRLLRAGGVHVTVRSALTVVYAANALHLTLPAGSAFSTTYMYRRMRAWGASTPVAAWTMLAGGVVSTGTLAVVGLLGAAVDGTFSETAVNLLVEGIGAVALVVGLRLAWHRPEHIVAGVNRVLGWVNRVWRRPLSLELDALRGVLDQLRSVRGTARDWTATSMFSMLNWVFDLACLAACCLAVGVHGLSPGLLLVTYAAGMFVSGLGLVPGGLGVVEAALTTALVAGGVPAQPALAAVVLYRLLSFAGVVVLGWGAWLALNLSDTRAASAAKVPAQNPIAA</sequence>
<evidence type="ECO:0000256" key="2">
    <source>
        <dbReference type="ARBA" id="ARBA00022475"/>
    </source>
</evidence>
<gene>
    <name evidence="8" type="ORF">F0L68_34810</name>
</gene>
<keyword evidence="9" id="KW-1185">Reference proteome</keyword>
<evidence type="ECO:0000256" key="6">
    <source>
        <dbReference type="SAM" id="MobiDB-lite"/>
    </source>
</evidence>
<reference evidence="8 9" key="2">
    <citation type="submission" date="2019-09" db="EMBL/GenBank/DDBJ databases">
        <authorList>
            <person name="Jin C."/>
        </authorList>
    </citation>
    <scope>NUCLEOTIDE SEQUENCE [LARGE SCALE GENOMIC DNA]</scope>
    <source>
        <strain evidence="8 9">AN110305</strain>
    </source>
</reference>
<name>A0A5B2WQH2_9PSEU</name>
<reference evidence="8 9" key="1">
    <citation type="submission" date="2019-09" db="EMBL/GenBank/DDBJ databases">
        <title>Goodfellowia gen. nov., a new genus of the Pseudonocardineae related to Actinoalloteichus, containing Goodfellowia coeruleoviolacea gen. nov., comb. nov. gen. nov., comb. nov.</title>
        <authorList>
            <person name="Labeda D."/>
        </authorList>
    </citation>
    <scope>NUCLEOTIDE SEQUENCE [LARGE SCALE GENOMIC DNA]</scope>
    <source>
        <strain evidence="8 9">AN110305</strain>
    </source>
</reference>
<evidence type="ECO:0000256" key="7">
    <source>
        <dbReference type="SAM" id="Phobius"/>
    </source>
</evidence>
<dbReference type="RefSeq" id="WP_149854144.1">
    <property type="nucleotide sequence ID" value="NZ_VUOB01000073.1"/>
</dbReference>
<dbReference type="OrthoDB" id="4481258at2"/>
<dbReference type="EMBL" id="VUOB01000073">
    <property type="protein sequence ID" value="KAA2252689.1"/>
    <property type="molecule type" value="Genomic_DNA"/>
</dbReference>
<dbReference type="AlphaFoldDB" id="A0A5B2WQH2"/>
<feature type="region of interest" description="Disordered" evidence="6">
    <location>
        <begin position="1"/>
        <end position="25"/>
    </location>
</feature>
<evidence type="ECO:0000313" key="9">
    <source>
        <dbReference type="Proteomes" id="UP000323454"/>
    </source>
</evidence>
<comment type="caution">
    <text evidence="8">The sequence shown here is derived from an EMBL/GenBank/DDBJ whole genome shotgun (WGS) entry which is preliminary data.</text>
</comment>
<feature type="transmembrane region" description="Helical" evidence="7">
    <location>
        <begin position="281"/>
        <end position="304"/>
    </location>
</feature>
<feature type="transmembrane region" description="Helical" evidence="7">
    <location>
        <begin position="177"/>
        <end position="198"/>
    </location>
</feature>
<proteinExistence type="predicted"/>
<feature type="transmembrane region" description="Helical" evidence="7">
    <location>
        <begin position="324"/>
        <end position="349"/>
    </location>
</feature>
<accession>A0A5B2WQH2</accession>
<feature type="transmembrane region" description="Helical" evidence="7">
    <location>
        <begin position="143"/>
        <end position="165"/>
    </location>
</feature>
<evidence type="ECO:0000313" key="8">
    <source>
        <dbReference type="EMBL" id="KAA2252689.1"/>
    </source>
</evidence>
<evidence type="ECO:0000256" key="1">
    <source>
        <dbReference type="ARBA" id="ARBA00004651"/>
    </source>
</evidence>
<feature type="compositionally biased region" description="Polar residues" evidence="6">
    <location>
        <begin position="16"/>
        <end position="25"/>
    </location>
</feature>
<dbReference type="InterPro" id="IPR022791">
    <property type="entry name" value="L-PG_synthase/AglD"/>
</dbReference>
<evidence type="ECO:0000256" key="3">
    <source>
        <dbReference type="ARBA" id="ARBA00022692"/>
    </source>
</evidence>
<organism evidence="8 9">
    <name type="scientific">Solihabitans fulvus</name>
    <dbReference type="NCBI Taxonomy" id="1892852"/>
    <lineage>
        <taxon>Bacteria</taxon>
        <taxon>Bacillati</taxon>
        <taxon>Actinomycetota</taxon>
        <taxon>Actinomycetes</taxon>
        <taxon>Pseudonocardiales</taxon>
        <taxon>Pseudonocardiaceae</taxon>
        <taxon>Solihabitans</taxon>
    </lineage>
</organism>
<dbReference type="PANTHER" id="PTHR39087">
    <property type="entry name" value="UPF0104 MEMBRANE PROTEIN MJ1595"/>
    <property type="match status" value="1"/>
</dbReference>
<feature type="transmembrane region" description="Helical" evidence="7">
    <location>
        <begin position="35"/>
        <end position="56"/>
    </location>
</feature>
<keyword evidence="2" id="KW-1003">Cell membrane</keyword>